<proteinExistence type="predicted"/>
<evidence type="ECO:0000313" key="10">
    <source>
        <dbReference type="Proteomes" id="UP000825179"/>
    </source>
</evidence>
<feature type="domain" description="PD-(D/E)XK endonuclease-like" evidence="8">
    <location>
        <begin position="3"/>
        <end position="229"/>
    </location>
</feature>
<accession>A0A8X8ID03</accession>
<dbReference type="SUPFAM" id="SSF52980">
    <property type="entry name" value="Restriction endonuclease-like"/>
    <property type="match status" value="1"/>
</dbReference>
<reference evidence="9 10" key="1">
    <citation type="journal article" date="2020" name="Extremophiles">
        <title>Genomic analysis of Caldalkalibacillus thermarum TA2.A1 reveals aerobic alkaliphilic metabolism and evolutionary hallmarks linking alkaliphilic bacteria and plant life.</title>
        <authorList>
            <person name="de Jong S.I."/>
            <person name="van den Broek M.A."/>
            <person name="Merkel A.Y."/>
            <person name="de la Torre Cortes P."/>
            <person name="Kalamorz F."/>
            <person name="Cook G.M."/>
            <person name="van Loosdrecht M.C.M."/>
            <person name="McMillan D.G.G."/>
        </authorList>
    </citation>
    <scope>NUCLEOTIDE SEQUENCE [LARGE SCALE GENOMIC DNA]</scope>
    <source>
        <strain evidence="9 10">TA2.A1</strain>
    </source>
</reference>
<dbReference type="InterPro" id="IPR038726">
    <property type="entry name" value="PDDEXK_AddAB-type"/>
</dbReference>
<dbReference type="InterPro" id="IPR011604">
    <property type="entry name" value="PDDEXK-like_dom_sf"/>
</dbReference>
<evidence type="ECO:0000256" key="7">
    <source>
        <dbReference type="ARBA" id="ARBA00023204"/>
    </source>
</evidence>
<evidence type="ECO:0000259" key="8">
    <source>
        <dbReference type="Pfam" id="PF12705"/>
    </source>
</evidence>
<evidence type="ECO:0000256" key="5">
    <source>
        <dbReference type="ARBA" id="ARBA00022840"/>
    </source>
</evidence>
<keyword evidence="7" id="KW-0234">DNA repair</keyword>
<dbReference type="InterPro" id="IPR011335">
    <property type="entry name" value="Restrct_endonuc-II-like"/>
</dbReference>
<evidence type="ECO:0000256" key="1">
    <source>
        <dbReference type="ARBA" id="ARBA00022741"/>
    </source>
</evidence>
<gene>
    <name evidence="9" type="ORF">HUR95_15835</name>
</gene>
<protein>
    <submittedName>
        <fullName evidence="9">PD-(D/E)XK nuclease family protein</fullName>
    </submittedName>
</protein>
<dbReference type="KEGG" id="cthu:HUR95_15835"/>
<evidence type="ECO:0000256" key="3">
    <source>
        <dbReference type="ARBA" id="ARBA00022801"/>
    </source>
</evidence>
<dbReference type="GO" id="GO:0006281">
    <property type="term" value="P:DNA repair"/>
    <property type="evidence" value="ECO:0007669"/>
    <property type="project" value="UniProtKB-KW"/>
</dbReference>
<dbReference type="EMBL" id="CP082237">
    <property type="protein sequence ID" value="QZT35501.1"/>
    <property type="molecule type" value="Genomic_DNA"/>
</dbReference>
<keyword evidence="1" id="KW-0547">Nucleotide-binding</keyword>
<sequence>MIFSFSRLSLYEQCPYRFYLKYIEEREEPVTKPLALGKAVHKAIEKIIAGDSFEEAVTAGIIEVDFHPEVEREEIEKLVQKAPVQPDMGKTEVHFELPLAPFPSAPRIQGYIDLIVDGENETAFVDWKTNWKTYDVFATMQMPLYAWAISEMRGLEEVEGNLYFLRFGQKCGHTFTIEEMENARQWALEQAREIEDHLFLLELESEKVDRIFPAKPSSACQHCPFVMECYSRFARLA</sequence>
<evidence type="ECO:0000256" key="6">
    <source>
        <dbReference type="ARBA" id="ARBA00023125"/>
    </source>
</evidence>
<dbReference type="AlphaFoldDB" id="A0A8X8ID03"/>
<dbReference type="GO" id="GO:0004386">
    <property type="term" value="F:helicase activity"/>
    <property type="evidence" value="ECO:0007669"/>
    <property type="project" value="UniProtKB-KW"/>
</dbReference>
<keyword evidence="2" id="KW-0227">DNA damage</keyword>
<keyword evidence="4" id="KW-0347">Helicase</keyword>
<dbReference type="GO" id="GO:0005524">
    <property type="term" value="F:ATP binding"/>
    <property type="evidence" value="ECO:0007669"/>
    <property type="project" value="UniProtKB-KW"/>
</dbReference>
<keyword evidence="3" id="KW-0378">Hydrolase</keyword>
<dbReference type="PANTHER" id="PTHR36531">
    <property type="entry name" value="CRISPR-ASSOCIATED EXONUCLEASE CAS4"/>
    <property type="match status" value="1"/>
</dbReference>
<name>A0A8X8ID03_CALTT</name>
<organism evidence="9 10">
    <name type="scientific">Caldalkalibacillus thermarum (strain TA2.A1)</name>
    <dbReference type="NCBI Taxonomy" id="986075"/>
    <lineage>
        <taxon>Bacteria</taxon>
        <taxon>Bacillati</taxon>
        <taxon>Bacillota</taxon>
        <taxon>Bacilli</taxon>
        <taxon>Bacillales</taxon>
        <taxon>Bacillaceae</taxon>
        <taxon>Caldalkalibacillus</taxon>
    </lineage>
</organism>
<dbReference type="GO" id="GO:0003677">
    <property type="term" value="F:DNA binding"/>
    <property type="evidence" value="ECO:0007669"/>
    <property type="project" value="UniProtKB-KW"/>
</dbReference>
<keyword evidence="5" id="KW-0067">ATP-binding</keyword>
<evidence type="ECO:0000256" key="4">
    <source>
        <dbReference type="ARBA" id="ARBA00022806"/>
    </source>
</evidence>
<dbReference type="Proteomes" id="UP000825179">
    <property type="component" value="Chromosome"/>
</dbReference>
<dbReference type="InterPro" id="IPR051827">
    <property type="entry name" value="Cas4_exonuclease"/>
</dbReference>
<dbReference type="Pfam" id="PF12705">
    <property type="entry name" value="PDDEXK_1"/>
    <property type="match status" value="1"/>
</dbReference>
<keyword evidence="10" id="KW-1185">Reference proteome</keyword>
<keyword evidence="6" id="KW-0238">DNA-binding</keyword>
<dbReference type="PANTHER" id="PTHR36531:SF2">
    <property type="entry name" value="CRISPR-ASSOCIATED EXONUCLEASE CAS4"/>
    <property type="match status" value="1"/>
</dbReference>
<evidence type="ECO:0000313" key="9">
    <source>
        <dbReference type="EMBL" id="QZT35501.1"/>
    </source>
</evidence>
<dbReference type="GO" id="GO:0016787">
    <property type="term" value="F:hydrolase activity"/>
    <property type="evidence" value="ECO:0007669"/>
    <property type="project" value="UniProtKB-KW"/>
</dbReference>
<evidence type="ECO:0000256" key="2">
    <source>
        <dbReference type="ARBA" id="ARBA00022763"/>
    </source>
</evidence>
<dbReference type="Gene3D" id="3.90.320.10">
    <property type="match status" value="1"/>
</dbReference>